<evidence type="ECO:0000313" key="1">
    <source>
        <dbReference type="EMBL" id="NLS10243.1"/>
    </source>
</evidence>
<dbReference type="Proteomes" id="UP000523139">
    <property type="component" value="Unassembled WGS sequence"/>
</dbReference>
<evidence type="ECO:0000313" key="2">
    <source>
        <dbReference type="Proteomes" id="UP000523139"/>
    </source>
</evidence>
<proteinExistence type="predicted"/>
<sequence length="87" mass="9354">MSISLGAFFGFVGIVLMFIGPVANYATGQMQTAVQQALRGDSVSDNLSKKGWSPGAAPKFGWWEELAVPADVRDTFSTFMKHAVPNT</sequence>
<dbReference type="AlphaFoldDB" id="A0A7X8TLJ8"/>
<organism evidence="1 2">
    <name type="scientific">Nesterenkonia sedimenti</name>
    <dbReference type="NCBI Taxonomy" id="1463632"/>
    <lineage>
        <taxon>Bacteria</taxon>
        <taxon>Bacillati</taxon>
        <taxon>Actinomycetota</taxon>
        <taxon>Actinomycetes</taxon>
        <taxon>Micrococcales</taxon>
        <taxon>Micrococcaceae</taxon>
        <taxon>Nesterenkonia</taxon>
    </lineage>
</organism>
<dbReference type="RefSeq" id="WP_168887729.1">
    <property type="nucleotide sequence ID" value="NZ_JABAHY010000008.1"/>
</dbReference>
<dbReference type="EMBL" id="JABAHY010000008">
    <property type="protein sequence ID" value="NLS10243.1"/>
    <property type="molecule type" value="Genomic_DNA"/>
</dbReference>
<keyword evidence="2" id="KW-1185">Reference proteome</keyword>
<gene>
    <name evidence="1" type="ORF">HGQ17_09615</name>
</gene>
<protein>
    <submittedName>
        <fullName evidence="1">Uncharacterized protein</fullName>
    </submittedName>
</protein>
<name>A0A7X8TLJ8_9MICC</name>
<reference evidence="1 2" key="1">
    <citation type="submission" date="2020-04" db="EMBL/GenBank/DDBJ databases">
        <title>Nesterenkonia sp. nov., isolated from marine sediment.</title>
        <authorList>
            <person name="Zhang G."/>
        </authorList>
    </citation>
    <scope>NUCLEOTIDE SEQUENCE [LARGE SCALE GENOMIC DNA]</scope>
    <source>
        <strain evidence="1 2">MY13</strain>
    </source>
</reference>
<accession>A0A7X8TLJ8</accession>
<comment type="caution">
    <text evidence="1">The sequence shown here is derived from an EMBL/GenBank/DDBJ whole genome shotgun (WGS) entry which is preliminary data.</text>
</comment>